<feature type="chain" id="PRO_5040921447" evidence="1">
    <location>
        <begin position="24"/>
        <end position="191"/>
    </location>
</feature>
<proteinExistence type="predicted"/>
<dbReference type="EMBL" id="JAPEVB010000001">
    <property type="protein sequence ID" value="KAJ4396870.1"/>
    <property type="molecule type" value="Genomic_DNA"/>
</dbReference>
<evidence type="ECO:0000256" key="1">
    <source>
        <dbReference type="SAM" id="SignalP"/>
    </source>
</evidence>
<keyword evidence="3" id="KW-1185">Reference proteome</keyword>
<organism evidence="2 3">
    <name type="scientific">Gnomoniopsis smithogilvyi</name>
    <dbReference type="NCBI Taxonomy" id="1191159"/>
    <lineage>
        <taxon>Eukaryota</taxon>
        <taxon>Fungi</taxon>
        <taxon>Dikarya</taxon>
        <taxon>Ascomycota</taxon>
        <taxon>Pezizomycotina</taxon>
        <taxon>Sordariomycetes</taxon>
        <taxon>Sordariomycetidae</taxon>
        <taxon>Diaporthales</taxon>
        <taxon>Gnomoniaceae</taxon>
        <taxon>Gnomoniopsis</taxon>
    </lineage>
</organism>
<name>A0A9W8Z330_9PEZI</name>
<evidence type="ECO:0000313" key="3">
    <source>
        <dbReference type="Proteomes" id="UP001140453"/>
    </source>
</evidence>
<dbReference type="Proteomes" id="UP001140453">
    <property type="component" value="Unassembled WGS sequence"/>
</dbReference>
<dbReference type="OrthoDB" id="5332384at2759"/>
<dbReference type="AlphaFoldDB" id="A0A9W8Z330"/>
<protein>
    <submittedName>
        <fullName evidence="2">Uncharacterized protein</fullName>
    </submittedName>
</protein>
<keyword evidence="1" id="KW-0732">Signal</keyword>
<gene>
    <name evidence="2" type="ORF">N0V93_001092</name>
</gene>
<comment type="caution">
    <text evidence="2">The sequence shown here is derived from an EMBL/GenBank/DDBJ whole genome shotgun (WGS) entry which is preliminary data.</text>
</comment>
<sequence length="191" mass="21025">MSSASNIALLVAFVALCLTTGDCLRPPMELARVDCSGIKYVENSTVTFYGGPDNDPPWNDATAYSCDPARGFHAGGTGSYDDPLSFATADGEYDECEIVYSPYVKKYLRRDDFCATCNAPHIDIWTGSSITNRHGEKQIKCEEHMTPDQGQRVIRNPPKNLPVSTKPLWDGFKCHTNRVHPGAKGPHCSKH</sequence>
<evidence type="ECO:0000313" key="2">
    <source>
        <dbReference type="EMBL" id="KAJ4396870.1"/>
    </source>
</evidence>
<reference evidence="2" key="1">
    <citation type="submission" date="2022-10" db="EMBL/GenBank/DDBJ databases">
        <title>Tapping the CABI collections for fungal endophytes: first genome assemblies for Collariella, Neodidymelliopsis, Ascochyta clinopodiicola, Didymella pomorum, Didymosphaeria variabile, Neocosmospora piperis and Neocucurbitaria cava.</title>
        <authorList>
            <person name="Hill R."/>
        </authorList>
    </citation>
    <scope>NUCLEOTIDE SEQUENCE</scope>
    <source>
        <strain evidence="2">IMI 355082</strain>
    </source>
</reference>
<feature type="signal peptide" evidence="1">
    <location>
        <begin position="1"/>
        <end position="23"/>
    </location>
</feature>
<accession>A0A9W8Z330</accession>